<feature type="domain" description="CinA C-terminal" evidence="1">
    <location>
        <begin position="204"/>
        <end position="354"/>
    </location>
</feature>
<dbReference type="InterPro" id="IPR036653">
    <property type="entry name" value="CinA-like_C"/>
</dbReference>
<proteinExistence type="predicted"/>
<dbReference type="OrthoDB" id="9801454at2"/>
<protein>
    <submittedName>
        <fullName evidence="2">CinA family protein</fullName>
    </submittedName>
</protein>
<dbReference type="InterPro" id="IPR008136">
    <property type="entry name" value="CinA_C"/>
</dbReference>
<sequence>MKLHLIFVGNKFIYNNSLKEYVQRSISKSFDFIDNITFFKESDNTLFLHLDALLNTDLKLIIVTSKQNFSTIGKVICTITEDNQVLKDTMLIPSESYVYEKGSYLLEYKQSTINVIHVDEMQKFPKLLLESDNSKEVLNIFEEDEESLRAILNPMAQTYDLRLDIFTLVEGWIQVNITSKKYGEISKFIKSAKQLLPSKIIQTEDMATYIIQKLTHYNKKITFAESCTGGLLSYYFTSKNGASNILDGALVTYSNEIKANWLAVEESTLEEYGAVSAPVVKEMAEGAINVSEADYALSISGIAGDTGGTVEKPVGTVFIGIKNNKASLEMHLQLSGDRNYVQNQSVLYAVKLLLLSDKDIFFEI</sequence>
<reference evidence="2 3" key="1">
    <citation type="submission" date="2019-09" db="EMBL/GenBank/DDBJ databases">
        <title>Sulfurimonas gotlandica sp. nov., a chemoautotrophic and psychrotolerant epsilonproteobacterium isolated from a pelagic redoxcline, and an emended description of the genus Sulfurimonas.</title>
        <authorList>
            <person name="Wang S."/>
            <person name="Jiang L."/>
            <person name="Shao S."/>
        </authorList>
    </citation>
    <scope>NUCLEOTIDE SEQUENCE [LARGE SCALE GENOMIC DNA]</scope>
    <source>
        <strain evidence="2 3">GYSZ_1</strain>
    </source>
</reference>
<dbReference type="KEGG" id="sulg:FJR48_07755"/>
<dbReference type="AlphaFoldDB" id="A0A5P8P1Q3"/>
<dbReference type="SUPFAM" id="SSF142433">
    <property type="entry name" value="CinA-like"/>
    <property type="match status" value="1"/>
</dbReference>
<gene>
    <name evidence="2" type="ORF">FJR48_07755</name>
</gene>
<keyword evidence="3" id="KW-1185">Reference proteome</keyword>
<dbReference type="Proteomes" id="UP000326944">
    <property type="component" value="Chromosome"/>
</dbReference>
<dbReference type="EMBL" id="CP043617">
    <property type="protein sequence ID" value="QFR49629.1"/>
    <property type="molecule type" value="Genomic_DNA"/>
</dbReference>
<dbReference type="Gene3D" id="3.90.950.20">
    <property type="entry name" value="CinA-like"/>
    <property type="match status" value="1"/>
</dbReference>
<dbReference type="NCBIfam" id="TIGR00199">
    <property type="entry name" value="PncC_domain"/>
    <property type="match status" value="1"/>
</dbReference>
<organism evidence="2 3">
    <name type="scientific">Sulfurimonas lithotrophica</name>
    <dbReference type="NCBI Taxonomy" id="2590022"/>
    <lineage>
        <taxon>Bacteria</taxon>
        <taxon>Pseudomonadati</taxon>
        <taxon>Campylobacterota</taxon>
        <taxon>Epsilonproteobacteria</taxon>
        <taxon>Campylobacterales</taxon>
        <taxon>Sulfurimonadaceae</taxon>
        <taxon>Sulfurimonas</taxon>
    </lineage>
</organism>
<evidence type="ECO:0000313" key="2">
    <source>
        <dbReference type="EMBL" id="QFR49629.1"/>
    </source>
</evidence>
<name>A0A5P8P1Q3_9BACT</name>
<evidence type="ECO:0000313" key="3">
    <source>
        <dbReference type="Proteomes" id="UP000326944"/>
    </source>
</evidence>
<accession>A0A5P8P1Q3</accession>
<dbReference type="Pfam" id="PF02464">
    <property type="entry name" value="CinA"/>
    <property type="match status" value="1"/>
</dbReference>
<evidence type="ECO:0000259" key="1">
    <source>
        <dbReference type="Pfam" id="PF02464"/>
    </source>
</evidence>
<dbReference type="RefSeq" id="WP_152307576.1">
    <property type="nucleotide sequence ID" value="NZ_CP043617.1"/>
</dbReference>